<dbReference type="GO" id="GO:0005737">
    <property type="term" value="C:cytoplasm"/>
    <property type="evidence" value="ECO:0007669"/>
    <property type="project" value="InterPro"/>
</dbReference>
<evidence type="ECO:0000256" key="1">
    <source>
        <dbReference type="ARBA" id="ARBA00009528"/>
    </source>
</evidence>
<dbReference type="GO" id="GO:0006508">
    <property type="term" value="P:proteolysis"/>
    <property type="evidence" value="ECO:0007669"/>
    <property type="project" value="UniProtKB-KW"/>
</dbReference>
<feature type="domain" description="Cytosol aminopeptidase" evidence="5">
    <location>
        <begin position="118"/>
        <end position="125"/>
    </location>
</feature>
<dbReference type="EMBL" id="VSSQ01058311">
    <property type="protein sequence ID" value="MPN12038.1"/>
    <property type="molecule type" value="Genomic_DNA"/>
</dbReference>
<evidence type="ECO:0000259" key="5">
    <source>
        <dbReference type="PROSITE" id="PS00631"/>
    </source>
</evidence>
<dbReference type="PROSITE" id="PS00631">
    <property type="entry name" value="CYTOSOL_AP"/>
    <property type="match status" value="1"/>
</dbReference>
<keyword evidence="3" id="KW-0645">Protease</keyword>
<name>A0A645FCE2_9ZZZZ</name>
<dbReference type="InterPro" id="IPR011356">
    <property type="entry name" value="Leucine_aapep/pepB"/>
</dbReference>
<accession>A0A645FCE2</accession>
<comment type="similarity">
    <text evidence="1">Belongs to the peptidase M17 family.</text>
</comment>
<reference evidence="6" key="1">
    <citation type="submission" date="2019-08" db="EMBL/GenBank/DDBJ databases">
        <authorList>
            <person name="Kucharzyk K."/>
            <person name="Murdoch R.W."/>
            <person name="Higgins S."/>
            <person name="Loffler F."/>
        </authorList>
    </citation>
    <scope>NUCLEOTIDE SEQUENCE</scope>
</reference>
<evidence type="ECO:0000256" key="4">
    <source>
        <dbReference type="ARBA" id="ARBA00022801"/>
    </source>
</evidence>
<dbReference type="Pfam" id="PF00883">
    <property type="entry name" value="Peptidase_M17"/>
    <property type="match status" value="1"/>
</dbReference>
<sequence length="272" mass="29291">MGGLLGVNRGSVEEPTFTIMEYKPKKHVNKKPYVFVGKGIMYDTGGLNLKPGASMADMKCDMSGGAAVAGALYLIAAMQLPVHVVGLVPATDNRPGGNAYAPGDVLTMMNGKTVEVLNTDAEGRLILADALAYAQKYDPAVVVDIATLTGAAHAAIGHYAIVGMEANATGFFERIHSAAEEVFERIVEFPFWDEYAEQLKSSVADMANIGSRYAGAITAGKFLEKFTDYPYIHLDIAGPAFMESAWNYWPQGGTGVGVRLFYQFIKDEADRK</sequence>
<dbReference type="EC" id="3.4.11.1" evidence="6"/>
<evidence type="ECO:0000256" key="2">
    <source>
        <dbReference type="ARBA" id="ARBA00022438"/>
    </source>
</evidence>
<protein>
    <submittedName>
        <fullName evidence="6">Cytosol aminopeptidase</fullName>
        <ecNumber evidence="6">3.4.11.1</ecNumber>
    </submittedName>
</protein>
<dbReference type="PANTHER" id="PTHR11963">
    <property type="entry name" value="LEUCINE AMINOPEPTIDASE-RELATED"/>
    <property type="match status" value="1"/>
</dbReference>
<dbReference type="InterPro" id="IPR000819">
    <property type="entry name" value="Peptidase_M17_C"/>
</dbReference>
<dbReference type="Gene3D" id="3.40.630.10">
    <property type="entry name" value="Zn peptidases"/>
    <property type="match status" value="1"/>
</dbReference>
<dbReference type="GO" id="GO:0070006">
    <property type="term" value="F:metalloaminopeptidase activity"/>
    <property type="evidence" value="ECO:0007669"/>
    <property type="project" value="InterPro"/>
</dbReference>
<dbReference type="PRINTS" id="PR00481">
    <property type="entry name" value="LAMNOPPTDASE"/>
</dbReference>
<organism evidence="6">
    <name type="scientific">bioreactor metagenome</name>
    <dbReference type="NCBI Taxonomy" id="1076179"/>
    <lineage>
        <taxon>unclassified sequences</taxon>
        <taxon>metagenomes</taxon>
        <taxon>ecological metagenomes</taxon>
    </lineage>
</organism>
<comment type="caution">
    <text evidence="6">The sequence shown here is derived from an EMBL/GenBank/DDBJ whole genome shotgun (WGS) entry which is preliminary data.</text>
</comment>
<dbReference type="SUPFAM" id="SSF53187">
    <property type="entry name" value="Zn-dependent exopeptidases"/>
    <property type="match status" value="1"/>
</dbReference>
<keyword evidence="4 6" id="KW-0378">Hydrolase</keyword>
<evidence type="ECO:0000256" key="3">
    <source>
        <dbReference type="ARBA" id="ARBA00022670"/>
    </source>
</evidence>
<evidence type="ECO:0000313" key="6">
    <source>
        <dbReference type="EMBL" id="MPN12038.1"/>
    </source>
</evidence>
<dbReference type="AlphaFoldDB" id="A0A645FCE2"/>
<proteinExistence type="inferred from homology"/>
<dbReference type="CDD" id="cd00433">
    <property type="entry name" value="Peptidase_M17"/>
    <property type="match status" value="1"/>
</dbReference>
<dbReference type="GO" id="GO:0030145">
    <property type="term" value="F:manganese ion binding"/>
    <property type="evidence" value="ECO:0007669"/>
    <property type="project" value="InterPro"/>
</dbReference>
<gene>
    <name evidence="6" type="primary">pepA_17</name>
    <name evidence="6" type="ORF">SDC9_159348</name>
</gene>
<keyword evidence="2 6" id="KW-0031">Aminopeptidase</keyword>
<dbReference type="PANTHER" id="PTHR11963:SF23">
    <property type="entry name" value="CYTOSOL AMINOPEPTIDASE"/>
    <property type="match status" value="1"/>
</dbReference>